<reference evidence="1 2" key="1">
    <citation type="journal article" date="2019" name="Sci. Rep.">
        <title>Orb-weaving spider Araneus ventricosus genome elucidates the spidroin gene catalogue.</title>
        <authorList>
            <person name="Kono N."/>
            <person name="Nakamura H."/>
            <person name="Ohtoshi R."/>
            <person name="Moran D.A.P."/>
            <person name="Shinohara A."/>
            <person name="Yoshida Y."/>
            <person name="Fujiwara M."/>
            <person name="Mori M."/>
            <person name="Tomita M."/>
            <person name="Arakawa K."/>
        </authorList>
    </citation>
    <scope>NUCLEOTIDE SEQUENCE [LARGE SCALE GENOMIC DNA]</scope>
</reference>
<dbReference type="PANTHER" id="PTHR47326">
    <property type="entry name" value="TRANSPOSABLE ELEMENT TC3 TRANSPOSASE-LIKE PROTEIN"/>
    <property type="match status" value="1"/>
</dbReference>
<protein>
    <recommendedName>
        <fullName evidence="3">Tc1-like transposase DDE domain-containing protein</fullName>
    </recommendedName>
</protein>
<dbReference type="OrthoDB" id="8195099at2759"/>
<dbReference type="EMBL" id="BGPR01000026">
    <property type="protein sequence ID" value="GBL81597.1"/>
    <property type="molecule type" value="Genomic_DNA"/>
</dbReference>
<dbReference type="InterPro" id="IPR036397">
    <property type="entry name" value="RNaseH_sf"/>
</dbReference>
<keyword evidence="2" id="KW-1185">Reference proteome</keyword>
<accession>A0A4Y2AQ12</accession>
<evidence type="ECO:0000313" key="1">
    <source>
        <dbReference type="EMBL" id="GBL81597.1"/>
    </source>
</evidence>
<gene>
    <name evidence="1" type="ORF">AVEN_93395_1</name>
</gene>
<dbReference type="AlphaFoldDB" id="A0A4Y2AQ12"/>
<organism evidence="1 2">
    <name type="scientific">Araneus ventricosus</name>
    <name type="common">Orbweaver spider</name>
    <name type="synonym">Epeira ventricosa</name>
    <dbReference type="NCBI Taxonomy" id="182803"/>
    <lineage>
        <taxon>Eukaryota</taxon>
        <taxon>Metazoa</taxon>
        <taxon>Ecdysozoa</taxon>
        <taxon>Arthropoda</taxon>
        <taxon>Chelicerata</taxon>
        <taxon>Arachnida</taxon>
        <taxon>Araneae</taxon>
        <taxon>Araneomorphae</taxon>
        <taxon>Entelegynae</taxon>
        <taxon>Araneoidea</taxon>
        <taxon>Araneidae</taxon>
        <taxon>Araneus</taxon>
    </lineage>
</organism>
<dbReference type="Proteomes" id="UP000499080">
    <property type="component" value="Unassembled WGS sequence"/>
</dbReference>
<comment type="caution">
    <text evidence="1">The sequence shown here is derived from an EMBL/GenBank/DDBJ whole genome shotgun (WGS) entry which is preliminary data.</text>
</comment>
<sequence length="163" mass="18252">MAQRVSSFRNVRIWGSENSHAIYGHEKDNPEVNVFCAVSSSNVFDPFFFAEKSVTGFVYLVMLQIYLMPTLKERMPEGFIFQQDGAPCHFHSEVTSCLNAEVPVWIGRGGVSPGPARSPDLTPLDFSVWGFVKGLSSATSEIHSGTEITNHRCTWFHGRERAH</sequence>
<evidence type="ECO:0008006" key="3">
    <source>
        <dbReference type="Google" id="ProtNLM"/>
    </source>
</evidence>
<dbReference type="GO" id="GO:0003676">
    <property type="term" value="F:nucleic acid binding"/>
    <property type="evidence" value="ECO:0007669"/>
    <property type="project" value="InterPro"/>
</dbReference>
<name>A0A4Y2AQ12_ARAVE</name>
<evidence type="ECO:0000313" key="2">
    <source>
        <dbReference type="Proteomes" id="UP000499080"/>
    </source>
</evidence>
<dbReference type="PANTHER" id="PTHR47326:SF1">
    <property type="entry name" value="HTH PSQ-TYPE DOMAIN-CONTAINING PROTEIN"/>
    <property type="match status" value="1"/>
</dbReference>
<proteinExistence type="predicted"/>
<dbReference type="Gene3D" id="3.30.420.10">
    <property type="entry name" value="Ribonuclease H-like superfamily/Ribonuclease H"/>
    <property type="match status" value="1"/>
</dbReference>